<feature type="region of interest" description="Disordered" evidence="1">
    <location>
        <begin position="536"/>
        <end position="605"/>
    </location>
</feature>
<dbReference type="OrthoDB" id="446477at2759"/>
<feature type="region of interest" description="Disordered" evidence="1">
    <location>
        <begin position="340"/>
        <end position="364"/>
    </location>
</feature>
<protein>
    <recommendedName>
        <fullName evidence="2">Tyrosine specific protein phosphatases domain-containing protein</fullName>
    </recommendedName>
</protein>
<proteinExistence type="predicted"/>
<feature type="domain" description="Tyrosine specific protein phosphatases" evidence="2">
    <location>
        <begin position="221"/>
        <end position="278"/>
    </location>
</feature>
<reference evidence="3" key="1">
    <citation type="submission" date="2021-02" db="EMBL/GenBank/DDBJ databases">
        <authorList>
            <person name="Dougan E. K."/>
            <person name="Rhodes N."/>
            <person name="Thang M."/>
            <person name="Chan C."/>
        </authorList>
    </citation>
    <scope>NUCLEOTIDE SEQUENCE</scope>
</reference>
<dbReference type="Gene3D" id="3.90.190.10">
    <property type="entry name" value="Protein tyrosine phosphatase superfamily"/>
    <property type="match status" value="1"/>
</dbReference>
<feature type="region of interest" description="Disordered" evidence="1">
    <location>
        <begin position="422"/>
        <end position="511"/>
    </location>
</feature>
<dbReference type="CDD" id="cd14498">
    <property type="entry name" value="DSP"/>
    <property type="match status" value="1"/>
</dbReference>
<evidence type="ECO:0000313" key="3">
    <source>
        <dbReference type="EMBL" id="CAE7359433.1"/>
    </source>
</evidence>
<dbReference type="SUPFAM" id="SSF52799">
    <property type="entry name" value="(Phosphotyrosine protein) phosphatases II"/>
    <property type="match status" value="1"/>
</dbReference>
<evidence type="ECO:0000256" key="1">
    <source>
        <dbReference type="SAM" id="MobiDB-lite"/>
    </source>
</evidence>
<evidence type="ECO:0000259" key="2">
    <source>
        <dbReference type="PROSITE" id="PS50056"/>
    </source>
</evidence>
<dbReference type="Proteomes" id="UP000601435">
    <property type="component" value="Unassembled WGS sequence"/>
</dbReference>
<accession>A0A812PDV8</accession>
<evidence type="ECO:0000313" key="4">
    <source>
        <dbReference type="Proteomes" id="UP000601435"/>
    </source>
</evidence>
<dbReference type="AlphaFoldDB" id="A0A812PDV8"/>
<dbReference type="EMBL" id="CAJNJA010015297">
    <property type="protein sequence ID" value="CAE7359433.1"/>
    <property type="molecule type" value="Genomic_DNA"/>
</dbReference>
<dbReference type="Gene3D" id="1.25.40.20">
    <property type="entry name" value="Ankyrin repeat-containing domain"/>
    <property type="match status" value="1"/>
</dbReference>
<feature type="compositionally biased region" description="Acidic residues" evidence="1">
    <location>
        <begin position="572"/>
        <end position="583"/>
    </location>
</feature>
<feature type="compositionally biased region" description="Low complexity" evidence="1">
    <location>
        <begin position="431"/>
        <end position="444"/>
    </location>
</feature>
<name>A0A812PDV8_9DINO</name>
<dbReference type="InterPro" id="IPR036770">
    <property type="entry name" value="Ankyrin_rpt-contain_sf"/>
</dbReference>
<comment type="caution">
    <text evidence="3">The sequence shown here is derived from an EMBL/GenBank/DDBJ whole genome shotgun (WGS) entry which is preliminary data.</text>
</comment>
<dbReference type="InterPro" id="IPR029021">
    <property type="entry name" value="Prot-tyrosine_phosphatase-like"/>
</dbReference>
<dbReference type="InterPro" id="IPR000387">
    <property type="entry name" value="Tyr_Pase_dom"/>
</dbReference>
<dbReference type="SUPFAM" id="SSF48403">
    <property type="entry name" value="Ankyrin repeat"/>
    <property type="match status" value="1"/>
</dbReference>
<gene>
    <name evidence="3" type="ORF">SNEC2469_LOCUS9457</name>
</gene>
<dbReference type="PROSITE" id="PS50056">
    <property type="entry name" value="TYR_PHOSPHATASE_2"/>
    <property type="match status" value="1"/>
</dbReference>
<sequence>DQHIVRSPQILVPVMNSVTMHEALSKDPGNVVEQLTKLLGNLGGNFSVAKVEKDLAVMDRIPAAVQEEWEVFVKLSMTSWTSSMVLGQDRGPGRGSDCRDRSTATVMFKVGSQSRSVRFAMNELCQYLVSDSYGAVHTVRMARDAYNSRHCMHVVLSVPSTGGELWLGGIAASGQVSVLHENGISAVLAAAAKPPVAMDPNVKFLGCLDGTGVTTGTVSLTEVLKTFRDIVRILSGGGKVLISCKNGAHRSSLLVALFLMFTCGVSADEAADYLSIVRNIVDLASYPPRPKSGSSRPAGPMPLAWLREVETEVLDHGRALYSGWPFQLNKVEQYPIYGSTAKSKPAPKAMPTNKKARSGSGRSANLEVCARKRRMTESAVSKDQASWCNVCSDIECTEIETSGNEHSEVASASDWEKASLSKFSATSRGGPPAAAPHASLASVPEGASKIDQDDESGSGAAAVQQSEEDDEPEQTDDKVETDPDPDAADAAASQEWKPTKSMEEAVMGPDSDEVRAGHLAKLREMVSTLNDLDSRIKDTLGTPQQSPRASSAASGQVPVHETYERDQIPDWAADDEEEEEEEELARPTELPVASEGDSHPPAGPVASEEVTRLLDLMSEQQNFLQKLLDETAARQAEADQQRMVDSLLETIMSGDQAESLRVIATLRPQDLRDSRDLAGMTCLHHAVRVGDQQVIFQLLQKVPELANVPSSIRRNPPGWTPLMLIADKAPAETDQYVVGLLCASMTAEAFNNRSGTYATATHLAVARGNLPMVKKILWRMNDLGGRNLVVSHLKMQNQMARN</sequence>
<organism evidence="3 4">
    <name type="scientific">Symbiodinium necroappetens</name>
    <dbReference type="NCBI Taxonomy" id="1628268"/>
    <lineage>
        <taxon>Eukaryota</taxon>
        <taxon>Sar</taxon>
        <taxon>Alveolata</taxon>
        <taxon>Dinophyceae</taxon>
        <taxon>Suessiales</taxon>
        <taxon>Symbiodiniaceae</taxon>
        <taxon>Symbiodinium</taxon>
    </lineage>
</organism>
<feature type="non-terminal residue" evidence="3">
    <location>
        <position position="802"/>
    </location>
</feature>
<keyword evidence="4" id="KW-1185">Reference proteome</keyword>